<protein>
    <recommendedName>
        <fullName evidence="4">C2H2-type domain-containing protein</fullName>
    </recommendedName>
</protein>
<keyword evidence="1" id="KW-0862">Zinc</keyword>
<feature type="transmembrane region" description="Helical" evidence="2">
    <location>
        <begin position="51"/>
        <end position="75"/>
    </location>
</feature>
<dbReference type="SUPFAM" id="SSF57667">
    <property type="entry name" value="beta-beta-alpha zinc fingers"/>
    <property type="match status" value="1"/>
</dbReference>
<dbReference type="GO" id="GO:0008270">
    <property type="term" value="F:zinc ion binding"/>
    <property type="evidence" value="ECO:0007669"/>
    <property type="project" value="UniProtKB-KW"/>
</dbReference>
<keyword evidence="2" id="KW-0812">Transmembrane</keyword>
<dbReference type="InterPro" id="IPR013087">
    <property type="entry name" value="Znf_C2H2_type"/>
</dbReference>
<evidence type="ECO:0000256" key="1">
    <source>
        <dbReference type="PROSITE-ProRule" id="PRU00042"/>
    </source>
</evidence>
<evidence type="ECO:0000256" key="2">
    <source>
        <dbReference type="SAM" id="Phobius"/>
    </source>
</evidence>
<evidence type="ECO:0000313" key="5">
    <source>
        <dbReference type="EMBL" id="CAL1301135.1"/>
    </source>
</evidence>
<keyword evidence="2" id="KW-1133">Transmembrane helix</keyword>
<dbReference type="AlphaFoldDB" id="A0AAV2BXX0"/>
<feature type="signal peptide" evidence="3">
    <location>
        <begin position="1"/>
        <end position="19"/>
    </location>
</feature>
<accession>A0AAV2BXX0</accession>
<dbReference type="EMBL" id="CAXIEN010000626">
    <property type="protein sequence ID" value="CAL1301135.1"/>
    <property type="molecule type" value="Genomic_DNA"/>
</dbReference>
<evidence type="ECO:0000259" key="4">
    <source>
        <dbReference type="PROSITE" id="PS50157"/>
    </source>
</evidence>
<keyword evidence="1" id="KW-0479">Metal-binding</keyword>
<dbReference type="PROSITE" id="PS00028">
    <property type="entry name" value="ZINC_FINGER_C2H2_1"/>
    <property type="match status" value="1"/>
</dbReference>
<dbReference type="SMART" id="SM00355">
    <property type="entry name" value="ZnF_C2H2"/>
    <property type="match status" value="1"/>
</dbReference>
<keyword evidence="3" id="KW-0732">Signal</keyword>
<evidence type="ECO:0000256" key="3">
    <source>
        <dbReference type="SAM" id="SignalP"/>
    </source>
</evidence>
<comment type="caution">
    <text evidence="5">The sequence shown here is derived from an EMBL/GenBank/DDBJ whole genome shotgun (WGS) entry which is preliminary data.</text>
</comment>
<gene>
    <name evidence="5" type="ORF">LARSCL_LOCUS22339</name>
</gene>
<feature type="chain" id="PRO_5043326462" description="C2H2-type domain-containing protein" evidence="3">
    <location>
        <begin position="20"/>
        <end position="77"/>
    </location>
</feature>
<evidence type="ECO:0000313" key="6">
    <source>
        <dbReference type="Proteomes" id="UP001497382"/>
    </source>
</evidence>
<proteinExistence type="predicted"/>
<organism evidence="5 6">
    <name type="scientific">Larinioides sclopetarius</name>
    <dbReference type="NCBI Taxonomy" id="280406"/>
    <lineage>
        <taxon>Eukaryota</taxon>
        <taxon>Metazoa</taxon>
        <taxon>Ecdysozoa</taxon>
        <taxon>Arthropoda</taxon>
        <taxon>Chelicerata</taxon>
        <taxon>Arachnida</taxon>
        <taxon>Araneae</taxon>
        <taxon>Araneomorphae</taxon>
        <taxon>Entelegynae</taxon>
        <taxon>Araneoidea</taxon>
        <taxon>Araneidae</taxon>
        <taxon>Larinioides</taxon>
    </lineage>
</organism>
<keyword evidence="2" id="KW-0472">Membrane</keyword>
<sequence length="77" mass="8801">MLIISIILNFLASCQVLTAASGCRLYKCTKCSRIFGQKAHLIRHLERHEDYLFMCGLIHLVVVFINALNVIINLVRK</sequence>
<feature type="domain" description="C2H2-type" evidence="4">
    <location>
        <begin position="26"/>
        <end position="48"/>
    </location>
</feature>
<dbReference type="InterPro" id="IPR036236">
    <property type="entry name" value="Znf_C2H2_sf"/>
</dbReference>
<dbReference type="Gene3D" id="3.30.160.60">
    <property type="entry name" value="Classic Zinc Finger"/>
    <property type="match status" value="1"/>
</dbReference>
<dbReference type="PROSITE" id="PS50157">
    <property type="entry name" value="ZINC_FINGER_C2H2_2"/>
    <property type="match status" value="1"/>
</dbReference>
<keyword evidence="6" id="KW-1185">Reference proteome</keyword>
<dbReference type="Proteomes" id="UP001497382">
    <property type="component" value="Unassembled WGS sequence"/>
</dbReference>
<name>A0AAV2BXX0_9ARAC</name>
<reference evidence="5 6" key="1">
    <citation type="submission" date="2024-04" db="EMBL/GenBank/DDBJ databases">
        <authorList>
            <person name="Rising A."/>
            <person name="Reimegard J."/>
            <person name="Sonavane S."/>
            <person name="Akerstrom W."/>
            <person name="Nylinder S."/>
            <person name="Hedman E."/>
            <person name="Kallberg Y."/>
        </authorList>
    </citation>
    <scope>NUCLEOTIDE SEQUENCE [LARGE SCALE GENOMIC DNA]</scope>
</reference>
<keyword evidence="1" id="KW-0863">Zinc-finger</keyword>